<accession>A0A1F4URH9</accession>
<name>A0A1F4URH9_UNCKA</name>
<dbReference type="EMBL" id="MEVA01000007">
    <property type="protein sequence ID" value="OGC47516.1"/>
    <property type="molecule type" value="Genomic_DNA"/>
</dbReference>
<organism evidence="6 7">
    <name type="scientific">candidate division WWE3 bacterium RIFCSPHIGHO2_01_FULL_42_13</name>
    <dbReference type="NCBI Taxonomy" id="1802617"/>
    <lineage>
        <taxon>Bacteria</taxon>
        <taxon>Katanobacteria</taxon>
    </lineage>
</organism>
<feature type="domain" description="LamG-like jellyroll fold" evidence="5">
    <location>
        <begin position="1642"/>
        <end position="1778"/>
    </location>
</feature>
<feature type="compositionally biased region" description="Gly residues" evidence="3">
    <location>
        <begin position="242"/>
        <end position="253"/>
    </location>
</feature>
<comment type="caution">
    <text evidence="6">The sequence shown here is derived from an EMBL/GenBank/DDBJ whole genome shotgun (WGS) entry which is preliminary data.</text>
</comment>
<dbReference type="Pfam" id="PF13385">
    <property type="entry name" value="Laminin_G_3"/>
    <property type="match status" value="5"/>
</dbReference>
<evidence type="ECO:0000256" key="4">
    <source>
        <dbReference type="SAM" id="Phobius"/>
    </source>
</evidence>
<feature type="domain" description="LamG-like jellyroll fold" evidence="5">
    <location>
        <begin position="1166"/>
        <end position="1296"/>
    </location>
</feature>
<dbReference type="SMART" id="SM00560">
    <property type="entry name" value="LamGL"/>
    <property type="match status" value="5"/>
</dbReference>
<dbReference type="InterPro" id="IPR013320">
    <property type="entry name" value="ConA-like_dom_sf"/>
</dbReference>
<evidence type="ECO:0000256" key="3">
    <source>
        <dbReference type="SAM" id="MobiDB-lite"/>
    </source>
</evidence>
<feature type="domain" description="LamG-like jellyroll fold" evidence="5">
    <location>
        <begin position="933"/>
        <end position="1074"/>
    </location>
</feature>
<dbReference type="InterPro" id="IPR006558">
    <property type="entry name" value="LamG-like"/>
</dbReference>
<dbReference type="STRING" id="1802617.A2886_03265"/>
<evidence type="ECO:0000256" key="2">
    <source>
        <dbReference type="ARBA" id="ARBA00023157"/>
    </source>
</evidence>
<feature type="domain" description="LamG-like jellyroll fold" evidence="5">
    <location>
        <begin position="719"/>
        <end position="857"/>
    </location>
</feature>
<evidence type="ECO:0000313" key="6">
    <source>
        <dbReference type="EMBL" id="OGC47516.1"/>
    </source>
</evidence>
<evidence type="ECO:0000259" key="5">
    <source>
        <dbReference type="SMART" id="SM00560"/>
    </source>
</evidence>
<protein>
    <recommendedName>
        <fullName evidence="5">LamG-like jellyroll fold domain-containing protein</fullName>
    </recommendedName>
</protein>
<feature type="compositionally biased region" description="Gly residues" evidence="3">
    <location>
        <begin position="215"/>
        <end position="234"/>
    </location>
</feature>
<keyword evidence="4" id="KW-1133">Transmembrane helix</keyword>
<keyword evidence="4" id="KW-0472">Membrane</keyword>
<feature type="compositionally biased region" description="Low complexity" evidence="3">
    <location>
        <begin position="882"/>
        <end position="891"/>
    </location>
</feature>
<feature type="region of interest" description="Disordered" evidence="3">
    <location>
        <begin position="215"/>
        <end position="253"/>
    </location>
</feature>
<evidence type="ECO:0000256" key="1">
    <source>
        <dbReference type="ARBA" id="ARBA00022729"/>
    </source>
</evidence>
<dbReference type="PANTHER" id="PTHR42535">
    <property type="entry name" value="OOKINETE PROTEIN, PUTATIVE-RELATED"/>
    <property type="match status" value="1"/>
</dbReference>
<feature type="transmembrane region" description="Helical" evidence="4">
    <location>
        <begin position="37"/>
        <end position="57"/>
    </location>
</feature>
<dbReference type="Pfam" id="PF21722">
    <property type="entry name" value="Gly_rich_2"/>
    <property type="match status" value="1"/>
</dbReference>
<proteinExistence type="predicted"/>
<evidence type="ECO:0000313" key="7">
    <source>
        <dbReference type="Proteomes" id="UP000176608"/>
    </source>
</evidence>
<dbReference type="SUPFAM" id="SSF49899">
    <property type="entry name" value="Concanavalin A-like lectins/glucanases"/>
    <property type="match status" value="6"/>
</dbReference>
<dbReference type="PANTHER" id="PTHR42535:SF2">
    <property type="entry name" value="CHROMOSOME UNDETERMINED SCAFFOLD_146, WHOLE GENOME SHOTGUN SEQUENCE"/>
    <property type="match status" value="1"/>
</dbReference>
<keyword evidence="2" id="KW-1015">Disulfide bond</keyword>
<dbReference type="InterPro" id="IPR049304">
    <property type="entry name" value="Gly_rich_dom"/>
</dbReference>
<dbReference type="Gene3D" id="2.60.120.200">
    <property type="match status" value="7"/>
</dbReference>
<dbReference type="Proteomes" id="UP000176608">
    <property type="component" value="Unassembled WGS sequence"/>
</dbReference>
<reference evidence="6 7" key="1">
    <citation type="journal article" date="2016" name="Nat. Commun.">
        <title>Thousands of microbial genomes shed light on interconnected biogeochemical processes in an aquifer system.</title>
        <authorList>
            <person name="Anantharaman K."/>
            <person name="Brown C.T."/>
            <person name="Hug L.A."/>
            <person name="Sharon I."/>
            <person name="Castelle C.J."/>
            <person name="Probst A.J."/>
            <person name="Thomas B.C."/>
            <person name="Singh A."/>
            <person name="Wilkins M.J."/>
            <person name="Karaoz U."/>
            <person name="Brodie E.L."/>
            <person name="Williams K.H."/>
            <person name="Hubbard S.S."/>
            <person name="Banfield J.F."/>
        </authorList>
    </citation>
    <scope>NUCLEOTIDE SEQUENCE [LARGE SCALE GENOMIC DNA]</scope>
</reference>
<gene>
    <name evidence="6" type="ORF">A2886_03265</name>
</gene>
<sequence length="1799" mass="188745">MKNKILRNFLKIINWQKKIFSRIFFPLKHLSERNQKIAIVLVIIVFLAMIPISFYILKYVNDAYATTETFTTDGTTDWEAPAGVTSVQVEAWGAGADGNASFGKNGGGGGAYAKKTVSVTPGNTYTVKVGYSTSLQADSYFNDTSTVLAKGSSSKTGGSAASSIGDVTYSGGDGGNQDATNCASYGAGGGGGAGDAGNGSNGNNVLYDAPSCENGTGGSGGTSGGGAGGDGHNGVAGDNGTQPGGGGGAGSSGGNGASGKVILTYTALVGESSTIVSWWKFDEGTGTTTKDSSARGVNGTLAGTTLPTWQTKDQCIADDCLYFNGISSNVTAGTINTVKSISFWVKSATSTASLMQLASGVDIKATSGVVGQDGFTSPTIYVNGQINGIYYANKWNFISITSATSVTANSIILGKMQLGVLNGFMDEVKFYNYQRTENQILADYNRFGNVLGAATNQNLSNGLVGYWKLDENTGTSAADNSGNSNTGTFAGGGSTSTTFYPSADDTVESSDTTYSTARAGSTMSIWGGTGLLIGQANDPPWRVRETFIGFDTSSLPDNSVISSATLSLYGIANQSWDADDELRVRLRDYGASIDTGDYVAGASLSGVTPLLAHWSGTWSTTGYNDFTDDAMPANVSLTGTTKMILHNKKLQDGTATPTQVQAYASEDTGTSRDPKLVVTYSTPGANWSGNSKFGSAYDYEGDSSEYAYSADSTSLSITGSTTLTAWIKPESVTAATLFDIAGKWDGGNESYLMAQFGDEIRCYVDSSSNYATTNAANLVAGTQYHVACVYNATTTTVTIYVNGEISASTVTGTIPSSIVDDTGRFQIGGEDSTTTPANFYDGVVDETRVYNRTLSPAEIQQLYNFAPGPVGYWKFEEKTGTAASDSSSNSNEATLTNNPTWTNGKYGTGINFAGSNQHLIRADDSDFDFGTAASFTYGAWIKHAATPATVERIITKYDTTAGNGGFALQMETDGDLTCGIDDDETSFPEDSATSTAATYDDNNWHYINCVKDGTTGLYLYIDGVLIASDTSISSTGNFENADPLYIGIAEDSTSNDWVGQIDEPKIYNYARTSGQIVEDMNAGHPAPGSPVGSPLVHLKFDDGFGNYASNSGNMSASGNSGLYNFSSPATSASGWTQNGRYGKALLFDGVNDYASVPTSSSLDFTTGFTLSAWIYRSSTQVSADSAIISKISNSPHNGYMLYYNSNTVDFYINQGNRANSTTTIPANEWTHVMGVWDGTNAKIYINGRLDVSSAYSTAPTSSSEPFYIGKYSTNLQRNFTGGIDDVKVFNSALTASQVKLEYNQGQSLVLGAISDTSGITGGNVASNSASAQYCIPGDTTSCSSPVGEWHFEEHQGTTANDSSGNENTGTLTGNATWAQGKYGSGLTFDGNGDYVNAGTGSSISITGAITVEAWVKVAVLPSDSNDYSIVAKDKNTGGRAYTLDLASNGAGASKFRFYVNGGGNLSTNEVDGPTNVQTNTWYHVVGTYVPSTSMHIYINGVLADTNTVTSPLSSIPTATANLTIGAREYSGVEAYFNGVIDEPRIYNYSRSASQVVWDYNQGKPVGHWKFDECTGSTLNDSIGTRSAALTIGASGTQTSAGTCTTSGAWSNGATGKYNYSMNFDGTDDYAVTSASLSNMFSNGISVSAWVKYPNFTNHNRTVTIENAAGTDYDVWLQANQTTGLVQFGSGGATKYKNSSSALSVDTWYHILGVTDYTNGGTKIYINGRDNGGTVNATPTYTSSKGTLDIGRLMSASSASYGAGQFDDIRVFNYPLTAAQVRTIYNQGGAVRYGPSTGAP</sequence>
<feature type="domain" description="LamG-like jellyroll fold" evidence="5">
    <location>
        <begin position="1407"/>
        <end position="1553"/>
    </location>
</feature>
<keyword evidence="4" id="KW-0812">Transmembrane</keyword>
<keyword evidence="1" id="KW-0732">Signal</keyword>
<feature type="region of interest" description="Disordered" evidence="3">
    <location>
        <begin position="881"/>
        <end position="900"/>
    </location>
</feature>